<dbReference type="Gene3D" id="1.10.760.10">
    <property type="entry name" value="Cytochrome c-like domain"/>
    <property type="match status" value="1"/>
</dbReference>
<evidence type="ECO:0000313" key="6">
    <source>
        <dbReference type="EMBL" id="QDU97180.1"/>
    </source>
</evidence>
<evidence type="ECO:0000256" key="2">
    <source>
        <dbReference type="ARBA" id="ARBA00022723"/>
    </source>
</evidence>
<feature type="domain" description="Cytochrome c" evidence="5">
    <location>
        <begin position="666"/>
        <end position="803"/>
    </location>
</feature>
<dbReference type="AlphaFoldDB" id="A0A518DZA5"/>
<dbReference type="InterPro" id="IPR011041">
    <property type="entry name" value="Quinoprot_gluc/sorb_DH_b-prop"/>
</dbReference>
<dbReference type="GO" id="GO:0046872">
    <property type="term" value="F:metal ion binding"/>
    <property type="evidence" value="ECO:0007669"/>
    <property type="project" value="UniProtKB-KW"/>
</dbReference>
<dbReference type="SUPFAM" id="SSF46626">
    <property type="entry name" value="Cytochrome c"/>
    <property type="match status" value="1"/>
</dbReference>
<dbReference type="InterPro" id="IPR009056">
    <property type="entry name" value="Cyt_c-like_dom"/>
</dbReference>
<gene>
    <name evidence="6" type="ORF">Pla8534_50250</name>
</gene>
<dbReference type="EMBL" id="CP036433">
    <property type="protein sequence ID" value="QDU97180.1"/>
    <property type="molecule type" value="Genomic_DNA"/>
</dbReference>
<evidence type="ECO:0000256" key="1">
    <source>
        <dbReference type="ARBA" id="ARBA00022617"/>
    </source>
</evidence>
<dbReference type="InterPro" id="IPR036909">
    <property type="entry name" value="Cyt_c-like_dom_sf"/>
</dbReference>
<dbReference type="PROSITE" id="PS51007">
    <property type="entry name" value="CYTC"/>
    <property type="match status" value="1"/>
</dbReference>
<evidence type="ECO:0000313" key="7">
    <source>
        <dbReference type="Proteomes" id="UP000317648"/>
    </source>
</evidence>
<protein>
    <submittedName>
        <fullName evidence="6">HEAT repeat protein</fullName>
    </submittedName>
</protein>
<evidence type="ECO:0000256" key="3">
    <source>
        <dbReference type="ARBA" id="ARBA00023004"/>
    </source>
</evidence>
<dbReference type="InterPro" id="IPR013428">
    <property type="entry name" value="Membrane-bound_put_N"/>
</dbReference>
<dbReference type="GO" id="GO:0009055">
    <property type="term" value="F:electron transfer activity"/>
    <property type="evidence" value="ECO:0007669"/>
    <property type="project" value="InterPro"/>
</dbReference>
<dbReference type="KEGG" id="lcre:Pla8534_50250"/>
<name>A0A518DZA5_9BACT</name>
<keyword evidence="2 4" id="KW-0479">Metal-binding</keyword>
<dbReference type="RefSeq" id="WP_197442553.1">
    <property type="nucleotide sequence ID" value="NZ_CP036433.1"/>
</dbReference>
<dbReference type="PANTHER" id="PTHR33546">
    <property type="entry name" value="LARGE, MULTIFUNCTIONAL SECRETED PROTEIN-RELATED"/>
    <property type="match status" value="1"/>
</dbReference>
<evidence type="ECO:0000259" key="5">
    <source>
        <dbReference type="PROSITE" id="PS51007"/>
    </source>
</evidence>
<dbReference type="Gene3D" id="2.120.10.30">
    <property type="entry name" value="TolB, C-terminal domain"/>
    <property type="match status" value="1"/>
</dbReference>
<dbReference type="NCBIfam" id="TIGR02603">
    <property type="entry name" value="CxxCH_TIGR02603"/>
    <property type="match status" value="1"/>
</dbReference>
<proteinExistence type="predicted"/>
<keyword evidence="7" id="KW-1185">Reference proteome</keyword>
<dbReference type="Gene3D" id="1.25.10.10">
    <property type="entry name" value="Leucine-rich Repeat Variant"/>
    <property type="match status" value="1"/>
</dbReference>
<dbReference type="Pfam" id="PF23500">
    <property type="entry name" value="DUF7133"/>
    <property type="match status" value="1"/>
</dbReference>
<organism evidence="6 7">
    <name type="scientific">Lignipirellula cremea</name>
    <dbReference type="NCBI Taxonomy" id="2528010"/>
    <lineage>
        <taxon>Bacteria</taxon>
        <taxon>Pseudomonadati</taxon>
        <taxon>Planctomycetota</taxon>
        <taxon>Planctomycetia</taxon>
        <taxon>Pirellulales</taxon>
        <taxon>Pirellulaceae</taxon>
        <taxon>Lignipirellula</taxon>
    </lineage>
</organism>
<dbReference type="InterPro" id="IPR013427">
    <property type="entry name" value="Haem-bd_dom_put"/>
</dbReference>
<dbReference type="Proteomes" id="UP000317648">
    <property type="component" value="Chromosome"/>
</dbReference>
<evidence type="ECO:0000256" key="4">
    <source>
        <dbReference type="PROSITE-ProRule" id="PRU00433"/>
    </source>
</evidence>
<keyword evidence="3 4" id="KW-0408">Iron</keyword>
<dbReference type="PANTHER" id="PTHR33546:SF1">
    <property type="entry name" value="LARGE, MULTIFUNCTIONAL SECRETED PROTEIN"/>
    <property type="match status" value="1"/>
</dbReference>
<dbReference type="InterPro" id="IPR016024">
    <property type="entry name" value="ARM-type_fold"/>
</dbReference>
<keyword evidence="1 4" id="KW-0349">Heme</keyword>
<dbReference type="InterPro" id="IPR055557">
    <property type="entry name" value="DUF7133"/>
</dbReference>
<dbReference type="Pfam" id="PF13646">
    <property type="entry name" value="HEAT_2"/>
    <property type="match status" value="1"/>
</dbReference>
<accession>A0A518DZA5</accession>
<dbReference type="NCBIfam" id="TIGR02604">
    <property type="entry name" value="Piru_Ver_Nterm"/>
    <property type="match status" value="1"/>
</dbReference>
<dbReference type="GO" id="GO:0020037">
    <property type="term" value="F:heme binding"/>
    <property type="evidence" value="ECO:0007669"/>
    <property type="project" value="InterPro"/>
</dbReference>
<dbReference type="InterPro" id="IPR011042">
    <property type="entry name" value="6-blade_b-propeller_TolB-like"/>
</dbReference>
<reference evidence="6 7" key="1">
    <citation type="submission" date="2019-02" db="EMBL/GenBank/DDBJ databases">
        <title>Deep-cultivation of Planctomycetes and their phenomic and genomic characterization uncovers novel biology.</title>
        <authorList>
            <person name="Wiegand S."/>
            <person name="Jogler M."/>
            <person name="Boedeker C."/>
            <person name="Pinto D."/>
            <person name="Vollmers J."/>
            <person name="Rivas-Marin E."/>
            <person name="Kohn T."/>
            <person name="Peeters S.H."/>
            <person name="Heuer A."/>
            <person name="Rast P."/>
            <person name="Oberbeckmann S."/>
            <person name="Bunk B."/>
            <person name="Jeske O."/>
            <person name="Meyerdierks A."/>
            <person name="Storesund J.E."/>
            <person name="Kallscheuer N."/>
            <person name="Luecker S."/>
            <person name="Lage O.M."/>
            <person name="Pohl T."/>
            <person name="Merkel B.J."/>
            <person name="Hornburger P."/>
            <person name="Mueller R.-W."/>
            <person name="Bruemmer F."/>
            <person name="Labrenz M."/>
            <person name="Spormann A.M."/>
            <person name="Op den Camp H."/>
            <person name="Overmann J."/>
            <person name="Amann R."/>
            <person name="Jetten M.S.M."/>
            <person name="Mascher T."/>
            <person name="Medema M.H."/>
            <person name="Devos D.P."/>
            <person name="Kaster A.-K."/>
            <person name="Ovreas L."/>
            <person name="Rohde M."/>
            <person name="Galperin M.Y."/>
            <person name="Jogler C."/>
        </authorList>
    </citation>
    <scope>NUCLEOTIDE SEQUENCE [LARGE SCALE GENOMIC DNA]</scope>
    <source>
        <strain evidence="6 7">Pla85_3_4</strain>
    </source>
</reference>
<dbReference type="SUPFAM" id="SSF50952">
    <property type="entry name" value="Soluble quinoprotein glucose dehydrogenase"/>
    <property type="match status" value="1"/>
</dbReference>
<sequence length="803" mass="86837">MTASCHSTTGRLATCFLPMAPHTASVFALLLLLVTRGEPAPLQAAEGDFTPAPLTAPVGYAIERAASPPLVAHPLMGALDPQGRLYVAATAGENLRRPDLEEQLPNFVQRLEDVDGDGVFDKATIFADKMTFPQGCLWYRGSLYVASSGAIWKLTDDDDDGVADRREKLVDGFNYGGNAADVHGCFLGPEGRIYWCDGRWGHELKDDQGQIVSQGKAAHIFSCRPDGSHVRSHATGGMDNPVEIVFTPTGDMLGTVNLMYSQPRGDCLVHWQYGGVYPREDFASTLDSELLRTGDLLTEVHNFGHVAVSGLCRLESNSWGPGAVGDLLVTVFNTNRIVRVKLKPAGSTYQVDQLEDFLVSSSRDFHPTDVLEDADGSVLVIDTGGWFRIGCPQSQIAKSDIHGAIYRIRKTGAVRPADPRGLTIDWPALDDQRLLALLGDERPAVVVRARERLADRLVGKVGAGLAKTMLALWDQQSPAVQQRYLQLAALPETPFSAAIFLAGLGHSNAGVRQMACRCLYDKGTEDPQAINALLIERLKDASPAVRREAAAALGQRTIGEKSPVERREIVETLLAALPANVDDPLVRHALVYALIDAGEREATSAGLLSPHQAVRTAAAIALEQMRQKTSRPDKPLLKFPAPAIGAPLTEAEQNQVLQRLEGLPQGEADRGKALFYHEKSACSKCHRVGSQGGQVGPDLTTIGRIRGGQDLLASMMFPSASFARGFESYTVETVQGQRKSGILLGENGREIRLGLDKDHAVAIPIDQIDQIVPSPLSIMPPDVAKQLSDQELADLLAWLLLQK</sequence>
<dbReference type="SUPFAM" id="SSF48371">
    <property type="entry name" value="ARM repeat"/>
    <property type="match status" value="1"/>
</dbReference>
<dbReference type="InterPro" id="IPR011989">
    <property type="entry name" value="ARM-like"/>
</dbReference>